<protein>
    <submittedName>
        <fullName evidence="1">Trypsin-like peptidase domain-containing protein</fullName>
    </submittedName>
</protein>
<dbReference type="InterPro" id="IPR043504">
    <property type="entry name" value="Peptidase_S1_PA_chymotrypsin"/>
</dbReference>
<sequence>MNVAMCAHQFFGLIQDPEIASAIGKPNPPAAPDGSPANTTALEPWSVADFSRYLSTLGLPGAGQVINVHQIVSAMERVGLLLPFGWDSRLPIMGQRYIAQGGASKGQLGGNLWLSLIFGAELIIPSYNAVTVQLAGNDRDGNPVDSWGTGLVIDHQHVITNKHVVTALVGAGGALSVHPSRNQGDVESVAGSVVAVPHPTLDVAVIKFDLPEGKLIPRVPGIGFRDPDWADEVYVFGYPRVPMTADMAITVQRGEVVNPAAETIPDRQKIFLYSAIARPGNSGGPIVAQDGRVIGLVVEDSAPCLRAGASGDDPPPLSSEQQLGHLADEVAELKAKAFAPSFYRGIPSSEIVRALDDLRFGGIIDMDTPL</sequence>
<dbReference type="EMBL" id="JACKTY010000042">
    <property type="protein sequence ID" value="MCV7229447.1"/>
    <property type="molecule type" value="Genomic_DNA"/>
</dbReference>
<reference evidence="1 2" key="1">
    <citation type="journal article" date="2022" name="BMC Genomics">
        <title>Comparative genome analysis of mycobacteria focusing on tRNA and non-coding RNA.</title>
        <authorList>
            <person name="Behra P.R.K."/>
            <person name="Pettersson B.M.F."/>
            <person name="Ramesh M."/>
            <person name="Das S."/>
            <person name="Dasgupta S."/>
            <person name="Kirsebom L.A."/>
        </authorList>
    </citation>
    <scope>NUCLEOTIDE SEQUENCE [LARGE SCALE GENOMIC DNA]</scope>
    <source>
        <strain evidence="1 2">DSM 44078</strain>
    </source>
</reference>
<organism evidence="1 2">
    <name type="scientific">Mycolicibacterium komossense</name>
    <dbReference type="NCBI Taxonomy" id="1779"/>
    <lineage>
        <taxon>Bacteria</taxon>
        <taxon>Bacillati</taxon>
        <taxon>Actinomycetota</taxon>
        <taxon>Actinomycetes</taxon>
        <taxon>Mycobacteriales</taxon>
        <taxon>Mycobacteriaceae</taxon>
        <taxon>Mycolicibacterium</taxon>
    </lineage>
</organism>
<proteinExistence type="predicted"/>
<comment type="caution">
    <text evidence="1">The sequence shown here is derived from an EMBL/GenBank/DDBJ whole genome shotgun (WGS) entry which is preliminary data.</text>
</comment>
<dbReference type="Gene3D" id="2.40.10.10">
    <property type="entry name" value="Trypsin-like serine proteases"/>
    <property type="match status" value="2"/>
</dbReference>
<evidence type="ECO:0000313" key="2">
    <source>
        <dbReference type="Proteomes" id="UP001526201"/>
    </source>
</evidence>
<keyword evidence="2" id="KW-1185">Reference proteome</keyword>
<evidence type="ECO:0000313" key="1">
    <source>
        <dbReference type="EMBL" id="MCV7229447.1"/>
    </source>
</evidence>
<dbReference type="PANTHER" id="PTHR43019">
    <property type="entry name" value="SERINE ENDOPROTEASE DEGS"/>
    <property type="match status" value="1"/>
</dbReference>
<dbReference type="Proteomes" id="UP001526201">
    <property type="component" value="Unassembled WGS sequence"/>
</dbReference>
<name>A0ABT3CJ21_9MYCO</name>
<dbReference type="SUPFAM" id="SSF50494">
    <property type="entry name" value="Trypsin-like serine proteases"/>
    <property type="match status" value="1"/>
</dbReference>
<accession>A0ABT3CJ21</accession>
<dbReference type="InterPro" id="IPR009003">
    <property type="entry name" value="Peptidase_S1_PA"/>
</dbReference>
<dbReference type="PANTHER" id="PTHR43019:SF62">
    <property type="entry name" value="SERINE ENDOPROTEASE DEGS"/>
    <property type="match status" value="1"/>
</dbReference>
<gene>
    <name evidence="1" type="ORF">H7J73_25900</name>
</gene>
<dbReference type="Pfam" id="PF13365">
    <property type="entry name" value="Trypsin_2"/>
    <property type="match status" value="1"/>
</dbReference>